<feature type="region of interest" description="Disordered" evidence="1">
    <location>
        <begin position="1546"/>
        <end position="1635"/>
    </location>
</feature>
<feature type="region of interest" description="Disordered" evidence="1">
    <location>
        <begin position="1268"/>
        <end position="1469"/>
    </location>
</feature>
<dbReference type="InterPro" id="IPR003599">
    <property type="entry name" value="Ig_sub"/>
</dbReference>
<evidence type="ECO:0000259" key="3">
    <source>
        <dbReference type="PROSITE" id="PS50835"/>
    </source>
</evidence>
<feature type="compositionally biased region" description="Low complexity" evidence="1">
    <location>
        <begin position="1583"/>
        <end position="1598"/>
    </location>
</feature>
<protein>
    <recommendedName>
        <fullName evidence="3">Ig-like domain-containing protein</fullName>
    </recommendedName>
</protein>
<feature type="compositionally biased region" description="Polar residues" evidence="1">
    <location>
        <begin position="1415"/>
        <end position="1425"/>
    </location>
</feature>
<organism evidence="4">
    <name type="scientific">Amphimedon queenslandica</name>
    <name type="common">Sponge</name>
    <dbReference type="NCBI Taxonomy" id="400682"/>
    <lineage>
        <taxon>Eukaryota</taxon>
        <taxon>Metazoa</taxon>
        <taxon>Porifera</taxon>
        <taxon>Demospongiae</taxon>
        <taxon>Heteroscleromorpha</taxon>
        <taxon>Haplosclerida</taxon>
        <taxon>Niphatidae</taxon>
        <taxon>Amphimedon</taxon>
    </lineage>
</organism>
<dbReference type="SUPFAM" id="SSF48726">
    <property type="entry name" value="Immunoglobulin"/>
    <property type="match status" value="2"/>
</dbReference>
<feature type="compositionally biased region" description="Low complexity" evidence="1">
    <location>
        <begin position="1370"/>
        <end position="1395"/>
    </location>
</feature>
<feature type="region of interest" description="Disordered" evidence="1">
    <location>
        <begin position="1098"/>
        <end position="1132"/>
    </location>
</feature>
<dbReference type="EnsemblMetazoa" id="XM_020002439.1">
    <property type="protein sequence ID" value="XP_019857998.1"/>
    <property type="gene ID" value="LOC109586266"/>
</dbReference>
<feature type="compositionally biased region" description="Polar residues" evidence="1">
    <location>
        <begin position="1290"/>
        <end position="1299"/>
    </location>
</feature>
<feature type="compositionally biased region" description="Polar residues" evidence="1">
    <location>
        <begin position="1948"/>
        <end position="1958"/>
    </location>
</feature>
<feature type="region of interest" description="Disordered" evidence="1">
    <location>
        <begin position="1944"/>
        <end position="1963"/>
    </location>
</feature>
<name>A0A1X7TSX9_AMPQE</name>
<evidence type="ECO:0000313" key="5">
    <source>
        <dbReference type="Proteomes" id="UP000007879"/>
    </source>
</evidence>
<dbReference type="InterPro" id="IPR013783">
    <property type="entry name" value="Ig-like_fold"/>
</dbReference>
<feature type="domain" description="Ig-like" evidence="3">
    <location>
        <begin position="286"/>
        <end position="368"/>
    </location>
</feature>
<dbReference type="KEGG" id="aqu:109586266"/>
<proteinExistence type="predicted"/>
<dbReference type="SMART" id="SM00409">
    <property type="entry name" value="IG"/>
    <property type="match status" value="2"/>
</dbReference>
<accession>A0A1X7TSX9</accession>
<feature type="compositionally biased region" description="Low complexity" evidence="1">
    <location>
        <begin position="1564"/>
        <end position="1575"/>
    </location>
</feature>
<sequence>MTEMKPQLCKLTREGRLQFMKHLLWYLLLSSAFSSCYSHGTCPQTCQRAYYTDSITTCSGVPLKWTKTEDTRFENLSNCLKSSTPSNLYVTQPRSLSFLTEPVYHTSYAGESLNLNCSVSPTPVCYKYDGSCPTLSWFRDEVQLSSGNSTLSVSTNGSYYCKLFDGNYTIRSLPQIVTFIDDSNVPLTFSNLIYNTTASSSFYQINDVTSVKIDLPPGGGSAFLDCTPSKPTSSTPTWLECHTCTDIPGNKYVKIVRADKDTEVVVCQVNSVVRTFSFKVTDATDPVFVVTPRSQTVAAGKSLTLYCLVNASSLNSSIHYSWYKNDDDTPLHTPIPQVLIINNINDSAHYTCSVTTGGINMSHTAYVNVIGRPIVNIAWSIEGSSDPGSHFVSPDTSKDINITAPANITLFCGVSTSSNSSQSFSIFWYFRGQLVTTNSLFPQLLNDSALFLSSNYSLDHFLSSYQCVVKGEYHWRSSQVRIKYTDKPNPPGPISVSQLSELGSFTHNDTYTISWDPPNHLLVGDNSYQLEYNLLMLHNFKDGSCPHSSQHALYTLRTSSTCILYDTFCDTLMFTGTRRFFVSAVVMRPGEEEEEEVFSDYVYSDLDGNVPAQSCGIPNHDLGHPTALVLSNMSVSMTTNEADNKFDVTFSFDSISESYSSYYGPYNASWLMNIYYTYQVNYSCIGMNMNIPVTHMHHNEATSNIYQFGCLLHCSWWVTLWYFMEEPIDKLTTAKMSFSTPALPPIAAPVLTNVTWNNRNGNNFTANFELHATCGVSNVTVRLNCSGSISYQVITDAITDIVNRSSVSISINNTYCWDQCRVSISYSNDAGKSKWSNTLTLANWTNLDNYGFVQDNVNFTIMNSSFIRMNWELTDTMECLSSRRLYYYVKIQWIPEECSQKTSDPNYWEYKGSLNISLRDEFHMIDVGDSGHDHYCIRASFCGANLPCTESYVYDVNVFNRAGSSSSPSPSPSPTVGVSSSSAGIDDKNKTYIIIGGVVGGCILLAVFITCFTCCYCYYRKQKRKREQQQQRLITQVHEHEEQTVKLLDDEEESVTSEKTIVQSLIPNKPYDEEIMEQYLEQCQTQSRQYLRDIEEGGDHTELEPGDKEEQRPNDQRPPPPLFVGAQKQKKSTITHLASNNEESNMSFGGDRLHKLSPLANPPGVTVSVMLPPPPSSLSLFPSSFQDDNGYTHHQDFHTTREGAAALNKTTPTSTKLDDIELDLLISPEDEEPPMTTPTTVSMLSLNNNAPSAIGGLNVMQHPPINIQTSDYLPSFPLQAPPTHTRPPTGRSTENTPIPSNSSSLLSLATVEGQGGGTSSGNESKQSKDSCLEPPGSFERNIRKNEMLNQGRRRMREGSRRTKGGRKSSSRQSFASRSLSNRSSSSSGILSSGGSTDSVFLSNPSIIRDPPRHPSNLSLTKTSSGGCPLPTGAGPSRTRRSSGFESDPNTPKSAQSIEGQNKGGLDMGTTFFPFPPTTLSSTINGSQNSLTALPQKDMIALQQSVVGDYIVEANNVTGMNVMSDQTKFPISAINAEYISEPTWPPPPFSYQKNTRSISPPPLSPHLLSPPSISPLSPSPPTSPFSFSPPVSPTKSFSTGLNQLKPATLPSTNASRRSSVEDTKRRSSAQLTPVQELLNMKRNSLDSTNAHIPSLSTTSSFMTLQHQTPKTPTTTSFSSNFSPSPFSSLSFPPLTLTPSTNSSLPCPATQASTSSSLYSTVSQLTPLKSVGSVSKSVMSQPVGPSLFSTPLGSLSSSKPGASFGLNMSQFGSNTTGTDYLPAVPPVSPTRINLKQPSVAPTAPVINGGMRRQTAEENTSYSSNGRNDSRKQSLDYVANISGSNPFTVPLSSSFYAANVTSTTAAQSNTVVTRQTPTTPSYTGIPSLYSFKSSEQKSHPTSSSYATNHAYLKVADSTVSQSQQLLDNGGLQSIINDELPSLPPELATVPVTPTRTDSVTSEVDDSYSIPSMTSSIQELINNNEEEEGDSMPFLIEQFIDESPSAARTNDYIS</sequence>
<reference evidence="5" key="1">
    <citation type="journal article" date="2010" name="Nature">
        <title>The Amphimedon queenslandica genome and the evolution of animal complexity.</title>
        <authorList>
            <person name="Srivastava M."/>
            <person name="Simakov O."/>
            <person name="Chapman J."/>
            <person name="Fahey B."/>
            <person name="Gauthier M.E."/>
            <person name="Mitros T."/>
            <person name="Richards G.S."/>
            <person name="Conaco C."/>
            <person name="Dacre M."/>
            <person name="Hellsten U."/>
            <person name="Larroux C."/>
            <person name="Putnam N.H."/>
            <person name="Stanke M."/>
            <person name="Adamska M."/>
            <person name="Darling A."/>
            <person name="Degnan S.M."/>
            <person name="Oakley T.H."/>
            <person name="Plachetzki D.C."/>
            <person name="Zhai Y."/>
            <person name="Adamski M."/>
            <person name="Calcino A."/>
            <person name="Cummins S.F."/>
            <person name="Goodstein D.M."/>
            <person name="Harris C."/>
            <person name="Jackson D.J."/>
            <person name="Leys S.P."/>
            <person name="Shu S."/>
            <person name="Woodcroft B.J."/>
            <person name="Vervoort M."/>
            <person name="Kosik K.S."/>
            <person name="Manning G."/>
            <person name="Degnan B.M."/>
            <person name="Rokhsar D.S."/>
        </authorList>
    </citation>
    <scope>NUCLEOTIDE SEQUENCE [LARGE SCALE GENOMIC DNA]</scope>
</reference>
<reference evidence="4" key="2">
    <citation type="submission" date="2017-05" db="UniProtKB">
        <authorList>
            <consortium name="EnsemblMetazoa"/>
        </authorList>
    </citation>
    <scope>IDENTIFICATION</scope>
</reference>
<dbReference type="PROSITE" id="PS50835">
    <property type="entry name" value="IG_LIKE"/>
    <property type="match status" value="3"/>
</dbReference>
<feature type="compositionally biased region" description="Polar residues" evidence="1">
    <location>
        <begin position="1441"/>
        <end position="1459"/>
    </location>
</feature>
<evidence type="ECO:0000256" key="2">
    <source>
        <dbReference type="SAM" id="SignalP"/>
    </source>
</evidence>
<dbReference type="Gene3D" id="2.60.40.10">
    <property type="entry name" value="Immunoglobulins"/>
    <property type="match status" value="1"/>
</dbReference>
<dbReference type="Pfam" id="PF13927">
    <property type="entry name" value="Ig_3"/>
    <property type="match status" value="1"/>
</dbReference>
<feature type="compositionally biased region" description="Basic residues" evidence="1">
    <location>
        <begin position="1351"/>
        <end position="1369"/>
    </location>
</feature>
<feature type="chain" id="PRO_5012598095" description="Ig-like domain-containing protein" evidence="2">
    <location>
        <begin position="39"/>
        <end position="2010"/>
    </location>
</feature>
<feature type="signal peptide" evidence="2">
    <location>
        <begin position="1"/>
        <end position="38"/>
    </location>
</feature>
<feature type="region of interest" description="Disordered" evidence="1">
    <location>
        <begin position="1798"/>
        <end position="1828"/>
    </location>
</feature>
<dbReference type="Proteomes" id="UP000007879">
    <property type="component" value="Unassembled WGS sequence"/>
</dbReference>
<keyword evidence="2" id="KW-0732">Signal</keyword>
<gene>
    <name evidence="4" type="primary">109586266</name>
</gene>
<dbReference type="EnsemblMetazoa" id="Aqu2.1.17971_001">
    <property type="protein sequence ID" value="Aqu2.1.17971_001"/>
    <property type="gene ID" value="Aqu2.1.17971"/>
</dbReference>
<dbReference type="InterPro" id="IPR036179">
    <property type="entry name" value="Ig-like_dom_sf"/>
</dbReference>
<feature type="domain" description="Ig-like" evidence="3">
    <location>
        <begin position="387"/>
        <end position="483"/>
    </location>
</feature>
<keyword evidence="5" id="KW-1185">Reference proteome</keyword>
<evidence type="ECO:0000256" key="1">
    <source>
        <dbReference type="SAM" id="MobiDB-lite"/>
    </source>
</evidence>
<feature type="region of interest" description="Disordered" evidence="1">
    <location>
        <begin position="963"/>
        <end position="982"/>
    </location>
</feature>
<dbReference type="InParanoid" id="A0A1X7TSX9"/>
<feature type="domain" description="Ig-like" evidence="3">
    <location>
        <begin position="93"/>
        <end position="178"/>
    </location>
</feature>
<feature type="compositionally biased region" description="Polar residues" evidence="1">
    <location>
        <begin position="1396"/>
        <end position="1405"/>
    </location>
</feature>
<feature type="compositionally biased region" description="Basic and acidic residues" evidence="1">
    <location>
        <begin position="1098"/>
        <end position="1115"/>
    </location>
</feature>
<evidence type="ECO:0000313" key="4">
    <source>
        <dbReference type="EnsemblMetazoa" id="Aqu2.1.17971_001"/>
    </source>
</evidence>
<dbReference type="InterPro" id="IPR007110">
    <property type="entry name" value="Ig-like_dom"/>
</dbReference>
<feature type="compositionally biased region" description="Polar residues" evidence="1">
    <location>
        <begin position="1814"/>
        <end position="1824"/>
    </location>
</feature>